<comment type="subcellular location">
    <subcellularLocation>
        <location evidence="10">Golgi outpost</location>
    </subcellularLocation>
    <subcellularLocation>
        <location evidence="1">Membrane</location>
        <topology evidence="1">Single-pass type I membrane protein</topology>
    </subcellularLocation>
</comment>
<name>A0A672JZG0_SINGR</name>
<dbReference type="InterPro" id="IPR001893">
    <property type="entry name" value="Cys-rich_GLG1_repeat"/>
</dbReference>
<keyword evidence="4 13" id="KW-0732">Signal</keyword>
<feature type="repeat" description="Cys-rich GLG1" evidence="11">
    <location>
        <begin position="366"/>
        <end position="425"/>
    </location>
</feature>
<feature type="repeat" description="Cys-rich GLG1" evidence="11">
    <location>
        <begin position="237"/>
        <end position="297"/>
    </location>
</feature>
<evidence type="ECO:0000256" key="13">
    <source>
        <dbReference type="SAM" id="SignalP"/>
    </source>
</evidence>
<dbReference type="GO" id="GO:0000139">
    <property type="term" value="C:Golgi membrane"/>
    <property type="evidence" value="ECO:0007669"/>
    <property type="project" value="InterPro"/>
</dbReference>
<dbReference type="InterPro" id="IPR017873">
    <property type="entry name" value="Cys-rich_GLG1_repeat_euk"/>
</dbReference>
<keyword evidence="5" id="KW-0677">Repeat</keyword>
<reference evidence="14" key="1">
    <citation type="submission" date="2025-08" db="UniProtKB">
        <authorList>
            <consortium name="Ensembl"/>
        </authorList>
    </citation>
    <scope>IDENTIFICATION</scope>
</reference>
<gene>
    <name evidence="14" type="primary">LOC107572232</name>
</gene>
<feature type="repeat" description="Cys-rich GLG1" evidence="11">
    <location>
        <begin position="426"/>
        <end position="488"/>
    </location>
</feature>
<protein>
    <recommendedName>
        <fullName evidence="2">Golgi apparatus protein 1</fullName>
    </recommendedName>
</protein>
<dbReference type="InterPro" id="IPR039728">
    <property type="entry name" value="GLG1"/>
</dbReference>
<evidence type="ECO:0000256" key="1">
    <source>
        <dbReference type="ARBA" id="ARBA00004479"/>
    </source>
</evidence>
<dbReference type="Pfam" id="PF00839">
    <property type="entry name" value="Cys_rich_FGFR"/>
    <property type="match status" value="6"/>
</dbReference>
<accession>A0A672JZG0</accession>
<evidence type="ECO:0000256" key="4">
    <source>
        <dbReference type="ARBA" id="ARBA00022729"/>
    </source>
</evidence>
<evidence type="ECO:0000256" key="3">
    <source>
        <dbReference type="ARBA" id="ARBA00022692"/>
    </source>
</evidence>
<keyword evidence="8" id="KW-0472">Membrane</keyword>
<evidence type="ECO:0000256" key="9">
    <source>
        <dbReference type="ARBA" id="ARBA00023180"/>
    </source>
</evidence>
<evidence type="ECO:0000256" key="6">
    <source>
        <dbReference type="ARBA" id="ARBA00022981"/>
    </source>
</evidence>
<dbReference type="PANTHER" id="PTHR11884">
    <property type="entry name" value="SELECTIN LIGAND RELATED"/>
    <property type="match status" value="1"/>
</dbReference>
<keyword evidence="7" id="KW-1133">Transmembrane helix</keyword>
<dbReference type="GO" id="GO:0017134">
    <property type="term" value="F:fibroblast growth factor binding"/>
    <property type="evidence" value="ECO:0007669"/>
    <property type="project" value="TreeGrafter"/>
</dbReference>
<keyword evidence="6" id="KW-0730">Sialic acid</keyword>
<evidence type="ECO:0000256" key="5">
    <source>
        <dbReference type="ARBA" id="ARBA00022737"/>
    </source>
</evidence>
<keyword evidence="3" id="KW-0812">Transmembrane</keyword>
<evidence type="ECO:0000256" key="10">
    <source>
        <dbReference type="ARBA" id="ARBA00024182"/>
    </source>
</evidence>
<proteinExistence type="predicted"/>
<evidence type="ECO:0000256" key="8">
    <source>
        <dbReference type="ARBA" id="ARBA00023136"/>
    </source>
</evidence>
<dbReference type="AlphaFoldDB" id="A0A672JZG0"/>
<feature type="region of interest" description="Disordered" evidence="12">
    <location>
        <begin position="26"/>
        <end position="61"/>
    </location>
</feature>
<dbReference type="Proteomes" id="UP000472262">
    <property type="component" value="Unassembled WGS sequence"/>
</dbReference>
<organism evidence="14 15">
    <name type="scientific">Sinocyclocheilus grahami</name>
    <name type="common">Dianchi golden-line fish</name>
    <name type="synonym">Barbus grahami</name>
    <dbReference type="NCBI Taxonomy" id="75366"/>
    <lineage>
        <taxon>Eukaryota</taxon>
        <taxon>Metazoa</taxon>
        <taxon>Chordata</taxon>
        <taxon>Craniata</taxon>
        <taxon>Vertebrata</taxon>
        <taxon>Euteleostomi</taxon>
        <taxon>Actinopterygii</taxon>
        <taxon>Neopterygii</taxon>
        <taxon>Teleostei</taxon>
        <taxon>Ostariophysi</taxon>
        <taxon>Cypriniformes</taxon>
        <taxon>Cyprinidae</taxon>
        <taxon>Cyprininae</taxon>
        <taxon>Sinocyclocheilus</taxon>
    </lineage>
</organism>
<dbReference type="PANTHER" id="PTHR11884:SF1">
    <property type="entry name" value="GOLGI APPARATUS PROTEIN 1"/>
    <property type="match status" value="1"/>
</dbReference>
<feature type="chain" id="PRO_5025341372" description="Golgi apparatus protein 1" evidence="13">
    <location>
        <begin position="26"/>
        <end position="509"/>
    </location>
</feature>
<evidence type="ECO:0000256" key="2">
    <source>
        <dbReference type="ARBA" id="ARBA00018563"/>
    </source>
</evidence>
<evidence type="ECO:0000313" key="14">
    <source>
        <dbReference type="Ensembl" id="ENSSGRP00000001622.1"/>
    </source>
</evidence>
<keyword evidence="15" id="KW-1185">Reference proteome</keyword>
<evidence type="ECO:0000256" key="11">
    <source>
        <dbReference type="PROSITE-ProRule" id="PRU00622"/>
    </source>
</evidence>
<evidence type="ECO:0000256" key="12">
    <source>
        <dbReference type="SAM" id="MobiDB-lite"/>
    </source>
</evidence>
<feature type="signal peptide" evidence="13">
    <location>
        <begin position="1"/>
        <end position="25"/>
    </location>
</feature>
<sequence length="509" mass="57681">MAACRRVQRLLLLMFICGWIGSAHGGKSDTENAAENAERGKNGAGEGKAAAPDGASSVRRSGGWKLAEEAACREDVSRICPKHAWNNNLAVLECLQDRKDVRKQGRDCILLWNYKFNLTTDPKFESVAVEVCKTTISGIKECAAEERGKGYLVSCLVDHRTNISEYQCNQYITKMTSIVFSDYRLICGFMDKCKDDINKLHCGSVNTGDKDIHSQGEVIACLEKGLVSEAEEQPAITIKEDCKKSIMRVAELSSDDFHLDRHLYFACREDRERYCENTPAGEGKVYKCLFNHKFEESMSDKCKDALSTRQKLIAQDYKVSYSLAKACKPDLRKYRCNMDTAMPRAREAKLSYLLLCLEAAVHRGQTVSGECQGEMLDYRRMLMEDYSLSPEIVLHCRGEIDTHCSGLHHKGRTLHCLMRVSRDKGILEGHCQKALQTLIQETDPGADYRIDRALNEACESVIQTACKHIRNGDPMILSCLMEHLYTDKMVEDCEHRLLELQYFISRDWK</sequence>
<dbReference type="Ensembl" id="ENSSGRT00000001761.1">
    <property type="protein sequence ID" value="ENSSGRP00000001622.1"/>
    <property type="gene ID" value="ENSSGRG00000000906.1"/>
</dbReference>
<reference evidence="14" key="2">
    <citation type="submission" date="2025-09" db="UniProtKB">
        <authorList>
            <consortium name="Ensembl"/>
        </authorList>
    </citation>
    <scope>IDENTIFICATION</scope>
</reference>
<feature type="compositionally biased region" description="Basic and acidic residues" evidence="12">
    <location>
        <begin position="26"/>
        <end position="41"/>
    </location>
</feature>
<dbReference type="PROSITE" id="PS51289">
    <property type="entry name" value="GLG1_C_RICH"/>
    <property type="match status" value="3"/>
</dbReference>
<evidence type="ECO:0000256" key="7">
    <source>
        <dbReference type="ARBA" id="ARBA00022989"/>
    </source>
</evidence>
<keyword evidence="9" id="KW-0325">Glycoprotein</keyword>
<evidence type="ECO:0000313" key="15">
    <source>
        <dbReference type="Proteomes" id="UP000472262"/>
    </source>
</evidence>